<dbReference type="PANTHER" id="PTHR37953:SF1">
    <property type="entry name" value="UPF0127 PROTEIN MJ1496"/>
    <property type="match status" value="1"/>
</dbReference>
<dbReference type="Pfam" id="PF02643">
    <property type="entry name" value="DUF192"/>
    <property type="match status" value="1"/>
</dbReference>
<keyword evidence="2" id="KW-1185">Reference proteome</keyword>
<accession>A0A7W8HKQ9</accession>
<dbReference type="Proteomes" id="UP000532440">
    <property type="component" value="Unassembled WGS sequence"/>
</dbReference>
<sequence>MNRTMEGLVVGPRGTAFALLGVEGRPVNLGVEVAGSVRQRLRGWLGRMQAPQERGLWLVPCDAVHTMAMRFPVDLVFVDGGGRILRIHAAVQPWRVRICLGAHSVIELAAGQAERLGLVVGDCLERRRV</sequence>
<dbReference type="RefSeq" id="WP_183970741.1">
    <property type="nucleotide sequence ID" value="NZ_BAABEW010000005.1"/>
</dbReference>
<organism evidence="1 2">
    <name type="scientific">Quisquiliibacterium transsilvanicum</name>
    <dbReference type="NCBI Taxonomy" id="1549638"/>
    <lineage>
        <taxon>Bacteria</taxon>
        <taxon>Pseudomonadati</taxon>
        <taxon>Pseudomonadota</taxon>
        <taxon>Betaproteobacteria</taxon>
        <taxon>Burkholderiales</taxon>
        <taxon>Burkholderiaceae</taxon>
        <taxon>Quisquiliibacterium</taxon>
    </lineage>
</organism>
<dbReference type="AlphaFoldDB" id="A0A7W8HKQ9"/>
<dbReference type="EMBL" id="JACHGB010000009">
    <property type="protein sequence ID" value="MBB5273886.1"/>
    <property type="molecule type" value="Genomic_DNA"/>
</dbReference>
<comment type="caution">
    <text evidence="1">The sequence shown here is derived from an EMBL/GenBank/DDBJ whole genome shotgun (WGS) entry which is preliminary data.</text>
</comment>
<proteinExistence type="predicted"/>
<dbReference type="InterPro" id="IPR003795">
    <property type="entry name" value="DUF192"/>
</dbReference>
<protein>
    <recommendedName>
        <fullName evidence="3">DUF192 domain-containing protein</fullName>
    </recommendedName>
</protein>
<reference evidence="1 2" key="1">
    <citation type="submission" date="2020-08" db="EMBL/GenBank/DDBJ databases">
        <title>Genomic Encyclopedia of Type Strains, Phase IV (KMG-IV): sequencing the most valuable type-strain genomes for metagenomic binning, comparative biology and taxonomic classification.</title>
        <authorList>
            <person name="Goeker M."/>
        </authorList>
    </citation>
    <scope>NUCLEOTIDE SEQUENCE [LARGE SCALE GENOMIC DNA]</scope>
    <source>
        <strain evidence="1 2">DSM 29781</strain>
    </source>
</reference>
<gene>
    <name evidence="1" type="ORF">HNQ70_003918</name>
</gene>
<dbReference type="Gene3D" id="2.60.120.1140">
    <property type="entry name" value="Protein of unknown function DUF192"/>
    <property type="match status" value="1"/>
</dbReference>
<evidence type="ECO:0008006" key="3">
    <source>
        <dbReference type="Google" id="ProtNLM"/>
    </source>
</evidence>
<dbReference type="PANTHER" id="PTHR37953">
    <property type="entry name" value="UPF0127 PROTEIN MJ1496"/>
    <property type="match status" value="1"/>
</dbReference>
<evidence type="ECO:0000313" key="1">
    <source>
        <dbReference type="EMBL" id="MBB5273886.1"/>
    </source>
</evidence>
<name>A0A7W8HKQ9_9BURK</name>
<evidence type="ECO:0000313" key="2">
    <source>
        <dbReference type="Proteomes" id="UP000532440"/>
    </source>
</evidence>
<dbReference type="InterPro" id="IPR038695">
    <property type="entry name" value="Saro_0823-like_sf"/>
</dbReference>